<evidence type="ECO:0000313" key="4">
    <source>
        <dbReference type="Proteomes" id="UP000241788"/>
    </source>
</evidence>
<sequence>MSDKRSAGDEVAELLESFRQVGSAGQAGLAGVRDATKAMRTLVAADVSLARSAFGRTLAFTAGAIVFGVVAGLMLSAALVMGLSYGLGMPVWASLLVWGTLCALTTWFAGWRAMRYFEHTRMKATRRQLARLGIGELSDHTPDPASPQSTKEATDAMPTKEANGAPVKDEQGINVTPP</sequence>
<evidence type="ECO:0000256" key="1">
    <source>
        <dbReference type="SAM" id="MobiDB-lite"/>
    </source>
</evidence>
<feature type="transmembrane region" description="Helical" evidence="2">
    <location>
        <begin position="91"/>
        <end position="113"/>
    </location>
</feature>
<dbReference type="EMBL" id="FTLW01000002">
    <property type="protein sequence ID" value="SIQ16135.1"/>
    <property type="molecule type" value="Genomic_DNA"/>
</dbReference>
<protein>
    <submittedName>
        <fullName evidence="3">Putative Holin-X, holin superfamily III</fullName>
    </submittedName>
</protein>
<reference evidence="4" key="1">
    <citation type="submission" date="2017-01" db="EMBL/GenBank/DDBJ databases">
        <authorList>
            <person name="Varghese N."/>
            <person name="Submissions S."/>
        </authorList>
    </citation>
    <scope>NUCLEOTIDE SEQUENCE [LARGE SCALE GENOMIC DNA]</scope>
    <source>
        <strain evidence="4">UM1</strain>
    </source>
</reference>
<keyword evidence="4" id="KW-1185">Reference proteome</keyword>
<dbReference type="STRING" id="1604334.SAMN05421546_0707"/>
<name>A0A1N6QHT5_9GAMM</name>
<evidence type="ECO:0000256" key="2">
    <source>
        <dbReference type="SAM" id="Phobius"/>
    </source>
</evidence>
<dbReference type="AlphaFoldDB" id="A0A1N6QHT5"/>
<feature type="transmembrane region" description="Helical" evidence="2">
    <location>
        <begin position="58"/>
        <end position="85"/>
    </location>
</feature>
<keyword evidence="2" id="KW-0472">Membrane</keyword>
<proteinExistence type="predicted"/>
<dbReference type="RefSeq" id="WP_076585404.1">
    <property type="nucleotide sequence ID" value="NZ_FTLW01000002.1"/>
</dbReference>
<accession>A0A1N6QHT5</accession>
<gene>
    <name evidence="3" type="ORF">SAMN05421546_0707</name>
</gene>
<keyword evidence="2" id="KW-1133">Transmembrane helix</keyword>
<feature type="region of interest" description="Disordered" evidence="1">
    <location>
        <begin position="135"/>
        <end position="178"/>
    </location>
</feature>
<keyword evidence="2" id="KW-0812">Transmembrane</keyword>
<dbReference type="Proteomes" id="UP000241788">
    <property type="component" value="Unassembled WGS sequence"/>
</dbReference>
<evidence type="ECO:0000313" key="3">
    <source>
        <dbReference type="EMBL" id="SIQ16135.1"/>
    </source>
</evidence>
<dbReference type="OrthoDB" id="6058188at2"/>
<organism evidence="3 4">
    <name type="scientific">Solilutibacter tolerans</name>
    <dbReference type="NCBI Taxonomy" id="1604334"/>
    <lineage>
        <taxon>Bacteria</taxon>
        <taxon>Pseudomonadati</taxon>
        <taxon>Pseudomonadota</taxon>
        <taxon>Gammaproteobacteria</taxon>
        <taxon>Lysobacterales</taxon>
        <taxon>Lysobacteraceae</taxon>
        <taxon>Solilutibacter</taxon>
    </lineage>
</organism>